<keyword evidence="2" id="KW-1003">Cell membrane</keyword>
<dbReference type="PANTHER" id="PTHR36115">
    <property type="entry name" value="PROLINE-RICH ANTIGEN HOMOLOG-RELATED"/>
    <property type="match status" value="1"/>
</dbReference>
<organism evidence="8 9">
    <name type="scientific">Streptacidiphilus jiangxiensis</name>
    <dbReference type="NCBI Taxonomy" id="235985"/>
    <lineage>
        <taxon>Bacteria</taxon>
        <taxon>Bacillati</taxon>
        <taxon>Actinomycetota</taxon>
        <taxon>Actinomycetes</taxon>
        <taxon>Kitasatosporales</taxon>
        <taxon>Streptomycetaceae</taxon>
        <taxon>Streptacidiphilus</taxon>
    </lineage>
</organism>
<sequence>MQRVTEDAQFARGPEQSGFPLPVTTLAGFGARLGASLIDAVILAVPMLVLLVVGRGPLASGGLVQTVLGQAMSIVYGGALVAGYGRTVGMRALNIRVVPLDPSAELTSGQAWLRAVAFNLPSVLPVVGVFWVFVDCLWMLWDKPNSQTLHDKIARTVVVTTVPSLAAG</sequence>
<evidence type="ECO:0000313" key="8">
    <source>
        <dbReference type="EMBL" id="SEK52791.1"/>
    </source>
</evidence>
<gene>
    <name evidence="8" type="ORF">SAMN05414137_102321</name>
</gene>
<dbReference type="OrthoDB" id="9774993at2"/>
<evidence type="ECO:0000256" key="1">
    <source>
        <dbReference type="ARBA" id="ARBA00004651"/>
    </source>
</evidence>
<evidence type="ECO:0000256" key="2">
    <source>
        <dbReference type="ARBA" id="ARBA00022475"/>
    </source>
</evidence>
<keyword evidence="5 6" id="KW-0472">Membrane</keyword>
<feature type="domain" description="RDD" evidence="7">
    <location>
        <begin position="26"/>
        <end position="154"/>
    </location>
</feature>
<feature type="transmembrane region" description="Helical" evidence="6">
    <location>
        <begin position="122"/>
        <end position="141"/>
    </location>
</feature>
<comment type="subcellular location">
    <subcellularLocation>
        <location evidence="1">Cell membrane</location>
        <topology evidence="1">Multi-pass membrane protein</topology>
    </subcellularLocation>
</comment>
<keyword evidence="3 6" id="KW-0812">Transmembrane</keyword>
<proteinExistence type="predicted"/>
<dbReference type="GO" id="GO:0005886">
    <property type="term" value="C:plasma membrane"/>
    <property type="evidence" value="ECO:0007669"/>
    <property type="project" value="UniProtKB-SubCell"/>
</dbReference>
<dbReference type="Pfam" id="PF06271">
    <property type="entry name" value="RDD"/>
    <property type="match status" value="1"/>
</dbReference>
<keyword evidence="9" id="KW-1185">Reference proteome</keyword>
<feature type="transmembrane region" description="Helical" evidence="6">
    <location>
        <begin position="63"/>
        <end position="84"/>
    </location>
</feature>
<name>A0A1H7HR87_STRJI</name>
<dbReference type="eggNOG" id="COG1714">
    <property type="taxonomic scope" value="Bacteria"/>
</dbReference>
<keyword evidence="4 6" id="KW-1133">Transmembrane helix</keyword>
<reference evidence="9" key="1">
    <citation type="submission" date="2016-10" db="EMBL/GenBank/DDBJ databases">
        <authorList>
            <person name="Varghese N."/>
        </authorList>
    </citation>
    <scope>NUCLEOTIDE SEQUENCE [LARGE SCALE GENOMIC DNA]</scope>
    <source>
        <strain evidence="9">DSM 45096 / BCRC 16803 / CGMCC 4.1857 / CIP 109030 / JCM 12277 / KCTC 19219 / NBRC 100920 / 33214</strain>
    </source>
</reference>
<evidence type="ECO:0000313" key="9">
    <source>
        <dbReference type="Proteomes" id="UP000183015"/>
    </source>
</evidence>
<protein>
    <submittedName>
        <fullName evidence="8">Uncharacterized membrane protein YckC, RDD family</fullName>
    </submittedName>
</protein>
<dbReference type="STRING" id="235985.SAMN05414137_102321"/>
<evidence type="ECO:0000259" key="7">
    <source>
        <dbReference type="Pfam" id="PF06271"/>
    </source>
</evidence>
<dbReference type="InterPro" id="IPR010432">
    <property type="entry name" value="RDD"/>
</dbReference>
<evidence type="ECO:0000256" key="3">
    <source>
        <dbReference type="ARBA" id="ARBA00022692"/>
    </source>
</evidence>
<evidence type="ECO:0000256" key="4">
    <source>
        <dbReference type="ARBA" id="ARBA00022989"/>
    </source>
</evidence>
<dbReference type="EMBL" id="FOAZ01000002">
    <property type="protein sequence ID" value="SEK52791.1"/>
    <property type="molecule type" value="Genomic_DNA"/>
</dbReference>
<accession>A0A1H7HR87</accession>
<dbReference type="Proteomes" id="UP000183015">
    <property type="component" value="Unassembled WGS sequence"/>
</dbReference>
<evidence type="ECO:0000256" key="6">
    <source>
        <dbReference type="SAM" id="Phobius"/>
    </source>
</evidence>
<dbReference type="AlphaFoldDB" id="A0A1H7HR87"/>
<dbReference type="InterPro" id="IPR051791">
    <property type="entry name" value="Pra-immunoreactive"/>
</dbReference>
<feature type="transmembrane region" description="Helical" evidence="6">
    <location>
        <begin position="29"/>
        <end position="51"/>
    </location>
</feature>
<evidence type="ECO:0000256" key="5">
    <source>
        <dbReference type="ARBA" id="ARBA00023136"/>
    </source>
</evidence>